<keyword evidence="3" id="KW-1185">Reference proteome</keyword>
<protein>
    <submittedName>
        <fullName evidence="2">BCAN</fullName>
    </submittedName>
</protein>
<dbReference type="SUPFAM" id="SSF56436">
    <property type="entry name" value="C-type lectin-like"/>
    <property type="match status" value="1"/>
</dbReference>
<dbReference type="Gene3D" id="3.10.100.10">
    <property type="entry name" value="Mannose-Binding Protein A, subunit A"/>
    <property type="match status" value="1"/>
</dbReference>
<dbReference type="InterPro" id="IPR016187">
    <property type="entry name" value="CTDL_fold"/>
</dbReference>
<dbReference type="InterPro" id="IPR001304">
    <property type="entry name" value="C-type_lectin-like"/>
</dbReference>
<evidence type="ECO:0000313" key="3">
    <source>
        <dbReference type="Proteomes" id="UP000683360"/>
    </source>
</evidence>
<dbReference type="AlphaFoldDB" id="A0A8S3V8B0"/>
<dbReference type="Pfam" id="PF00024">
    <property type="entry name" value="PAN_1"/>
    <property type="match status" value="1"/>
</dbReference>
<dbReference type="Proteomes" id="UP000683360">
    <property type="component" value="Unassembled WGS sequence"/>
</dbReference>
<organism evidence="2 3">
    <name type="scientific">Mytilus edulis</name>
    <name type="common">Blue mussel</name>
    <dbReference type="NCBI Taxonomy" id="6550"/>
    <lineage>
        <taxon>Eukaryota</taxon>
        <taxon>Metazoa</taxon>
        <taxon>Spiralia</taxon>
        <taxon>Lophotrochozoa</taxon>
        <taxon>Mollusca</taxon>
        <taxon>Bivalvia</taxon>
        <taxon>Autobranchia</taxon>
        <taxon>Pteriomorphia</taxon>
        <taxon>Mytilida</taxon>
        <taxon>Mytiloidea</taxon>
        <taxon>Mytilidae</taxon>
        <taxon>Mytilinae</taxon>
        <taxon>Mytilus</taxon>
    </lineage>
</organism>
<gene>
    <name evidence="2" type="ORF">MEDL_64295</name>
</gene>
<sequence length="289" mass="31973">MIHSAVAAAVLLTQCTNTLKAKLQKYENAKNTCIINGTPIRTFTARTVRECASLCTIDDSCFSANFESMSGQCNFYSTFYPITGPCMRSETIRKTPVTETSQTELFSTTPVDVTSIGSTHQVTSISPIGETSQAKLLSTSSAEVTTIGLTNYVTGISSTEALCNTATGYTYDTSMNICYKTVVTLRYYTPAKEHCVSDSAHLLLIDSLDVYGWAMNQMDAYGIQRIYFQGERVDQYSPFLDDEGNNLTYFNWNPGEPDVKGNYLRTDGTTRLMETSSGNSEYSYICQIY</sequence>
<reference evidence="2" key="1">
    <citation type="submission" date="2021-03" db="EMBL/GenBank/DDBJ databases">
        <authorList>
            <person name="Bekaert M."/>
        </authorList>
    </citation>
    <scope>NUCLEOTIDE SEQUENCE</scope>
</reference>
<evidence type="ECO:0000259" key="1">
    <source>
        <dbReference type="PROSITE" id="PS50948"/>
    </source>
</evidence>
<dbReference type="OrthoDB" id="6075858at2759"/>
<dbReference type="PROSITE" id="PS50948">
    <property type="entry name" value="PAN"/>
    <property type="match status" value="1"/>
</dbReference>
<name>A0A8S3V8B0_MYTED</name>
<feature type="domain" description="Apple" evidence="1">
    <location>
        <begin position="15"/>
        <end position="86"/>
    </location>
</feature>
<comment type="caution">
    <text evidence="2">The sequence shown here is derived from an EMBL/GenBank/DDBJ whole genome shotgun (WGS) entry which is preliminary data.</text>
</comment>
<dbReference type="SUPFAM" id="SSF57414">
    <property type="entry name" value="Hairpin loop containing domain-like"/>
    <property type="match status" value="1"/>
</dbReference>
<evidence type="ECO:0000313" key="2">
    <source>
        <dbReference type="EMBL" id="CAG2252718.1"/>
    </source>
</evidence>
<dbReference type="InterPro" id="IPR016186">
    <property type="entry name" value="C-type_lectin-like/link_sf"/>
</dbReference>
<dbReference type="CDD" id="cd00037">
    <property type="entry name" value="CLECT"/>
    <property type="match status" value="1"/>
</dbReference>
<dbReference type="EMBL" id="CAJPWZ010003130">
    <property type="protein sequence ID" value="CAG2252718.1"/>
    <property type="molecule type" value="Genomic_DNA"/>
</dbReference>
<proteinExistence type="predicted"/>
<dbReference type="SMART" id="SM00034">
    <property type="entry name" value="CLECT"/>
    <property type="match status" value="1"/>
</dbReference>
<accession>A0A8S3V8B0</accession>
<dbReference type="InterPro" id="IPR003609">
    <property type="entry name" value="Pan_app"/>
</dbReference>